<dbReference type="RefSeq" id="WP_074633212.1">
    <property type="nucleotide sequence ID" value="NZ_FNKY01000001.1"/>
</dbReference>
<evidence type="ECO:0000256" key="1">
    <source>
        <dbReference type="SAM" id="SignalP"/>
    </source>
</evidence>
<accession>A0ABY0TK60</accession>
<evidence type="ECO:0000313" key="4">
    <source>
        <dbReference type="Proteomes" id="UP000183471"/>
    </source>
</evidence>
<sequence>MLNRAIRFYAGAVAFAFGAAMVSSASMAAATLSASVGGVPVGAGVYESFDSLATTGGLSARGIAVTFSGTGAGTATLPHVPGRYVAPFISSGNGASFGNPQANGLDQTQYLTTGIGQVTLQLDKYHQYFGLLWGSVDDYNTLSFYDGTTLLFNFTGLDVDSMANGNQGAAGTHYVNINSDTPFNRVVASSTRYGFEFDNVALAVNPPDPMSISPVPEPETYAMLLAGLAMVGGMARRRAT</sequence>
<gene>
    <name evidence="3" type="ORF">SAMN05216402_2627</name>
</gene>
<comment type="caution">
    <text evidence="3">The sequence shown here is derived from an EMBL/GenBank/DDBJ whole genome shotgun (WGS) entry which is preliminary data.</text>
</comment>
<dbReference type="InterPro" id="IPR013424">
    <property type="entry name" value="Ice-binding_C"/>
</dbReference>
<organism evidence="3 4">
    <name type="scientific">Nitrosospira multiformis</name>
    <dbReference type="NCBI Taxonomy" id="1231"/>
    <lineage>
        <taxon>Bacteria</taxon>
        <taxon>Pseudomonadati</taxon>
        <taxon>Pseudomonadota</taxon>
        <taxon>Betaproteobacteria</taxon>
        <taxon>Nitrosomonadales</taxon>
        <taxon>Nitrosomonadaceae</taxon>
        <taxon>Nitrosospira</taxon>
    </lineage>
</organism>
<keyword evidence="4" id="KW-1185">Reference proteome</keyword>
<feature type="signal peptide" evidence="1">
    <location>
        <begin position="1"/>
        <end position="28"/>
    </location>
</feature>
<dbReference type="Pfam" id="PF07589">
    <property type="entry name" value="PEP-CTERM"/>
    <property type="match status" value="1"/>
</dbReference>
<evidence type="ECO:0000259" key="2">
    <source>
        <dbReference type="Pfam" id="PF07589"/>
    </source>
</evidence>
<name>A0ABY0TK60_9PROT</name>
<proteinExistence type="predicted"/>
<feature type="domain" description="Ice-binding protein C-terminal" evidence="2">
    <location>
        <begin position="214"/>
        <end position="238"/>
    </location>
</feature>
<evidence type="ECO:0000313" key="3">
    <source>
        <dbReference type="EMBL" id="SDQ87148.1"/>
    </source>
</evidence>
<protein>
    <submittedName>
        <fullName evidence="3">PEP-CTERM protein-sorting domain-containing protein</fullName>
    </submittedName>
</protein>
<dbReference type="EMBL" id="FNKY01000001">
    <property type="protein sequence ID" value="SDQ87148.1"/>
    <property type="molecule type" value="Genomic_DNA"/>
</dbReference>
<dbReference type="Proteomes" id="UP000183471">
    <property type="component" value="Unassembled WGS sequence"/>
</dbReference>
<keyword evidence="1" id="KW-0732">Signal</keyword>
<dbReference type="NCBIfam" id="TIGR02595">
    <property type="entry name" value="PEP_CTERM"/>
    <property type="match status" value="1"/>
</dbReference>
<feature type="chain" id="PRO_5046327980" evidence="1">
    <location>
        <begin position="29"/>
        <end position="240"/>
    </location>
</feature>
<reference evidence="3 4" key="1">
    <citation type="submission" date="2016-10" db="EMBL/GenBank/DDBJ databases">
        <authorList>
            <person name="Varghese N."/>
            <person name="Submissions S."/>
        </authorList>
    </citation>
    <scope>NUCLEOTIDE SEQUENCE [LARGE SCALE GENOMIC DNA]</scope>
    <source>
        <strain evidence="3 4">Nl1</strain>
    </source>
</reference>